<evidence type="ECO:0000259" key="3">
    <source>
        <dbReference type="Pfam" id="PF18741"/>
    </source>
</evidence>
<feature type="domain" description="DNA2/NAM7 helicase-like C-terminal" evidence="2">
    <location>
        <begin position="1339"/>
        <end position="1533"/>
    </location>
</feature>
<dbReference type="GO" id="GO:0032784">
    <property type="term" value="P:regulation of DNA-templated transcription elongation"/>
    <property type="evidence" value="ECO:0007669"/>
    <property type="project" value="InterPro"/>
</dbReference>
<dbReference type="SUPFAM" id="SSF54534">
    <property type="entry name" value="FKBP-like"/>
    <property type="match status" value="1"/>
</dbReference>
<dbReference type="InterPro" id="IPR047187">
    <property type="entry name" value="SF1_C_Upf1"/>
</dbReference>
<dbReference type="InterPro" id="IPR041679">
    <property type="entry name" value="DNA2/NAM7-like_C"/>
</dbReference>
<dbReference type="eggNOG" id="COG0467">
    <property type="taxonomic scope" value="Bacteria"/>
</dbReference>
<dbReference type="SUPFAM" id="SSF52980">
    <property type="entry name" value="Restriction endonuclease-like"/>
    <property type="match status" value="1"/>
</dbReference>
<dbReference type="PANTHER" id="PTHR10887:SF495">
    <property type="entry name" value="HELICASE SENATAXIN ISOFORM X1-RELATED"/>
    <property type="match status" value="1"/>
</dbReference>
<dbReference type="Proteomes" id="UP000000844">
    <property type="component" value="Chromosome"/>
</dbReference>
<organism evidence="4 5">
    <name type="scientific">Stackebrandtia nassauensis (strain DSM 44728 / CIP 108903 / NRRL B-16338 / NBRC 102104 / LLR-40K-21)</name>
    <dbReference type="NCBI Taxonomy" id="446470"/>
    <lineage>
        <taxon>Bacteria</taxon>
        <taxon>Bacillati</taxon>
        <taxon>Actinomycetota</taxon>
        <taxon>Actinomycetes</taxon>
        <taxon>Glycomycetales</taxon>
        <taxon>Glycomycetaceae</taxon>
        <taxon>Stackebrandtia</taxon>
    </lineage>
</organism>
<dbReference type="KEGG" id="sna:Snas_2942"/>
<feature type="domain" description="DNA2/NAM7 helicase helicase" evidence="1">
    <location>
        <begin position="1275"/>
        <end position="1315"/>
    </location>
</feature>
<feature type="domain" description="Restriction endonuclease type II-like" evidence="3">
    <location>
        <begin position="1580"/>
        <end position="1676"/>
    </location>
</feature>
<dbReference type="eggNOG" id="COG1112">
    <property type="taxonomic scope" value="Bacteria"/>
</dbReference>
<dbReference type="InterPro" id="IPR041677">
    <property type="entry name" value="DNA2/NAM7_AAA_11"/>
</dbReference>
<dbReference type="InterPro" id="IPR036953">
    <property type="entry name" value="GreA/GreB_C_sf"/>
</dbReference>
<dbReference type="InterPro" id="IPR027417">
    <property type="entry name" value="P-loop_NTPase"/>
</dbReference>
<dbReference type="PANTHER" id="PTHR10887">
    <property type="entry name" value="DNA2/NAM7 HELICASE FAMILY"/>
    <property type="match status" value="1"/>
</dbReference>
<keyword evidence="5" id="KW-1185">Reference proteome</keyword>
<evidence type="ECO:0000313" key="5">
    <source>
        <dbReference type="Proteomes" id="UP000000844"/>
    </source>
</evidence>
<sequence length="1801" mass="200764">MSHRDMYDKNDELEQVVNAKIEQLRPRLLDLSRRNPLISTPLDSRRGSYVRVVDELPDELFIRLSKGERLRFAALPDFEDEPADEQTDQFQEELHLAMANDEVYAAAIDDINPGDDDAPVKEIAAERQLRDRLRERLGMPDRGTRDNPKLQEHAKSFGISPHYDLPAPENEHTDGRHNDDEIQTLLLPEIMERTLNRIRTKCRTFQQETGLNVMQAAFGYLDWSDPESKKRCYSPLILVPVELTKTNSPRGTRFHVTGSGEEALLNMVLEEKLRGEYGVQLPTYDGGSIEDYLEEVTRQLPRSLSPQVRRFVTFGAFPSAQLAMFHDLDTQLRDFAANDVVRHILGGSDDAQGLNLFAEEYHTDAPEIESQVPLLVTDADSSQFSALVDIASGKSLAVEGPPGTGKSQTIVNAIAAAMLQGKKVLFVAEKTAALDVVKSRLDHLGLGPFVLPLTASGASRQQVLASVAERLDLVVDDKPSTREPHLEEFRRVRQRLADYIALMRSDVAGTGHTVHDVLGRALRLEVNLRDIALPEVEADSVDHLAASRITEILSLAAQLVDAHTHAFSRPSGWSGVHGNPLDRFTTDEALRSAGDIAKLSGEAARLRDTLAEYGAPYEASPDDSRWLDETLVSLLKCADRTDTAFAIWIARHDASTEIRELLAQCESLRSMCGRLATRLVAPFDADLRQQLRTVLAVCESTGMETLDRASLESHIAQQTAILSNGENALRLLTTLVSHVPGLADCGLTAVAAAATLIRQTPRDALLLRRPDMADPRATRTLQSGVEHLRRLRQRRAELDVRFDVMRLPDADMLGHEAEILAKAGMFSGLSSGYRRAKRRWLDLRRQTDAFKRADAARDLKLLTDWRRDATAFADDRELKALLASDFTGVDTDLSIIESLTTYLAGVENQFAALDSRSLRSLLHNGEIDVLASLAQVELDGFPGSVTDLDSELRLRREKLRLLEAGLQQILALHPRLTNPNATSPHQLLELRDILDSYDSGLRAIAEHPLREPLGRRWCDEQLRHEDLAAELDFAELISRRPDWINFYCTVIEHRDLDKIARLVKADTAPAVFAKMRGLTDLVELPSRPKDELVVYAELTQQFEHMANDRSGLVQHAQAHTCSERVRAFGFGAELDAILEHELGIDRLPGVIEARIYRSLARWVHDQHGEILAAFRHDGLDKLRRRLATLDRAIIAESAGSARRSLFHNAAPPTGIGSGLKSSYTEIALLNHEVSKSKRHIPIRDLTRRAGAALLELKPCWMMSPLAVAQYLDDPNLHFDLCVIDEASQMTPEHAVGALARSSQAVIVGDTNQLPPSSFFRKMVSEGDENEEDIVEDSILELANSAFRPSRRLRWHYRSRHSGLIAFSNHHVYDDDLIVFPSAAEGLSNMGVSLVAVDGSYRAGTNSAEADVMTNAVLRFMHEHPGRSLGVVTLNQKQRDLVEEKIDHALNHDARALAYVRKWERDRDGLESFFVKNLENVQGDERDVIFIGTVYGPDSQTGRVYQRFGPINGVAGKRRLNVLFSRAKKQIVTFSSMSAADISAQADTNPGANMLKRWLDYSKTNRFETGEILDREPDSDFEYHIAEQIRALGCEAVPQVGVGGFRIDIGVKHPQWPHGFLLGVECDGANYRSAKSARDRDRLRQEVLEGLGWTLHRVWSTHWFDDPATEVHKLRVQIEQRLREVQSTDGATSADNATTFKDAVAEELAPELAPLMPTTTNLANRVDADQVAIGSRIRLRFLDGNREVHEGTIAEDGDGPTHIPANSPLGVAIIGAEVGDVVPLLVDSRIRRFEVVAVWTRT</sequence>
<evidence type="ECO:0000259" key="1">
    <source>
        <dbReference type="Pfam" id="PF13086"/>
    </source>
</evidence>
<evidence type="ECO:0000259" key="2">
    <source>
        <dbReference type="Pfam" id="PF13087"/>
    </source>
</evidence>
<gene>
    <name evidence="4" type="ordered locus">Snas_2942</name>
</gene>
<dbReference type="InterPro" id="IPR049468">
    <property type="entry name" value="Restrct_endonuc-II-like_dom"/>
</dbReference>
<dbReference type="Pfam" id="PF18741">
    <property type="entry name" value="MTES_1575"/>
    <property type="match status" value="1"/>
</dbReference>
<accession>D3Q9D5</accession>
<dbReference type="CDD" id="cd18808">
    <property type="entry name" value="SF1_C_Upf1"/>
    <property type="match status" value="1"/>
</dbReference>
<dbReference type="Pfam" id="PF13195">
    <property type="entry name" value="DUF4011"/>
    <property type="match status" value="1"/>
</dbReference>
<evidence type="ECO:0000313" key="4">
    <source>
        <dbReference type="EMBL" id="ADD42617.1"/>
    </source>
</evidence>
<proteinExistence type="predicted"/>
<protein>
    <submittedName>
        <fullName evidence="4">Uncharacterized protein</fullName>
    </submittedName>
</protein>
<dbReference type="Pfam" id="PF13087">
    <property type="entry name" value="AAA_12"/>
    <property type="match status" value="1"/>
</dbReference>
<dbReference type="HOGENOM" id="CLU_000788_3_2_11"/>
<name>D3Q9D5_STANL</name>
<dbReference type="Pfam" id="PF13086">
    <property type="entry name" value="AAA_11"/>
    <property type="match status" value="1"/>
</dbReference>
<dbReference type="InterPro" id="IPR025103">
    <property type="entry name" value="DUF4011"/>
</dbReference>
<dbReference type="Gene3D" id="3.40.50.300">
    <property type="entry name" value="P-loop containing nucleotide triphosphate hydrolases"/>
    <property type="match status" value="3"/>
</dbReference>
<dbReference type="OrthoDB" id="9757917at2"/>
<reference evidence="4 5" key="1">
    <citation type="journal article" date="2009" name="Stand. Genomic Sci.">
        <title>Complete genome sequence of Stackebrandtia nassauensis type strain (LLR-40K-21).</title>
        <authorList>
            <person name="Munk C."/>
            <person name="Lapidus A."/>
            <person name="Copeland A."/>
            <person name="Jando M."/>
            <person name="Mayilraj S."/>
            <person name="Glavina Del Rio T."/>
            <person name="Nolan M."/>
            <person name="Chen F."/>
            <person name="Lucas S."/>
            <person name="Tice H."/>
            <person name="Cheng J.F."/>
            <person name="Han C."/>
            <person name="Detter J.C."/>
            <person name="Bruce D."/>
            <person name="Goodwin L."/>
            <person name="Chain P."/>
            <person name="Pitluck S."/>
            <person name="Goker M."/>
            <person name="Ovchinikova G."/>
            <person name="Pati A."/>
            <person name="Ivanova N."/>
            <person name="Mavromatis K."/>
            <person name="Chen A."/>
            <person name="Palaniappan K."/>
            <person name="Land M."/>
            <person name="Hauser L."/>
            <person name="Chang Y.J."/>
            <person name="Jeffries C.D."/>
            <person name="Bristow J."/>
            <person name="Eisen J.A."/>
            <person name="Markowitz V."/>
            <person name="Hugenholtz P."/>
            <person name="Kyrpides N.C."/>
            <person name="Klenk H.P."/>
        </authorList>
    </citation>
    <scope>NUCLEOTIDE SEQUENCE [LARGE SCALE GENOMIC DNA]</scope>
    <source>
        <strain evidence="5">DSM 44728 / CIP 108903 / NRRL B-16338 / NBRC 102104 / LLR-40K-21</strain>
    </source>
</reference>
<dbReference type="Gene3D" id="3.10.50.30">
    <property type="entry name" value="Transcription elongation factor, GreA/GreB, C-terminal domain"/>
    <property type="match status" value="1"/>
</dbReference>
<dbReference type="GO" id="GO:0004386">
    <property type="term" value="F:helicase activity"/>
    <property type="evidence" value="ECO:0007669"/>
    <property type="project" value="InterPro"/>
</dbReference>
<dbReference type="Gene3D" id="3.40.960.10">
    <property type="entry name" value="VSR Endonuclease"/>
    <property type="match status" value="1"/>
</dbReference>
<dbReference type="eggNOG" id="COG0782">
    <property type="taxonomic scope" value="Bacteria"/>
</dbReference>
<dbReference type="SUPFAM" id="SSF52540">
    <property type="entry name" value="P-loop containing nucleoside triphosphate hydrolases"/>
    <property type="match status" value="1"/>
</dbReference>
<dbReference type="STRING" id="446470.Snas_2942"/>
<dbReference type="FunFam" id="3.40.960.10:FF:000002">
    <property type="entry name" value="DNA helicase related protein"/>
    <property type="match status" value="1"/>
</dbReference>
<dbReference type="GO" id="GO:0003677">
    <property type="term" value="F:DNA binding"/>
    <property type="evidence" value="ECO:0007669"/>
    <property type="project" value="InterPro"/>
</dbReference>
<dbReference type="InterPro" id="IPR011335">
    <property type="entry name" value="Restrct_endonuc-II-like"/>
</dbReference>
<dbReference type="EMBL" id="CP001778">
    <property type="protein sequence ID" value="ADD42617.1"/>
    <property type="molecule type" value="Genomic_DNA"/>
</dbReference>
<dbReference type="InterPro" id="IPR045055">
    <property type="entry name" value="DNA2/NAM7-like"/>
</dbReference>